<dbReference type="SUPFAM" id="SSF56349">
    <property type="entry name" value="DNA breaking-rejoining enzymes"/>
    <property type="match status" value="1"/>
</dbReference>
<reference evidence="9 10" key="1">
    <citation type="submission" date="2018-03" db="EMBL/GenBank/DDBJ databases">
        <title>Draft genome sequence of the plant growth promoting rhizobacterium Pseudomonas protegens strain BNJ-SS-45 isolated from wheat (Triticum aestivum) rhizosphere.</title>
        <authorList>
            <person name="Bajpai A."/>
            <person name="Shende K."/>
            <person name="Meena N."/>
            <person name="Upadhyayula S.R."/>
            <person name="Suravajhala P."/>
            <person name="Medicherla K.M."/>
            <person name="Johri B.N."/>
        </authorList>
    </citation>
    <scope>NUCLEOTIDE SEQUENCE [LARGE SCALE GENOMIC DNA]</scope>
    <source>
        <strain evidence="9 10">BNJ-SS-45</strain>
    </source>
</reference>
<keyword evidence="3 5" id="KW-0238">DNA-binding</keyword>
<evidence type="ECO:0000259" key="8">
    <source>
        <dbReference type="PROSITE" id="PS51900"/>
    </source>
</evidence>
<evidence type="ECO:0000256" key="6">
    <source>
        <dbReference type="SAM" id="MobiDB-lite"/>
    </source>
</evidence>
<gene>
    <name evidence="9" type="ORF">C5U62_29905</name>
</gene>
<feature type="domain" description="Tyr recombinase" evidence="7">
    <location>
        <begin position="117"/>
        <end position="305"/>
    </location>
</feature>
<dbReference type="PROSITE" id="PS51898">
    <property type="entry name" value="TYR_RECOMBINASE"/>
    <property type="match status" value="1"/>
</dbReference>
<dbReference type="EMBL" id="PYJM01000008">
    <property type="protein sequence ID" value="PUA42058.1"/>
    <property type="molecule type" value="Genomic_DNA"/>
</dbReference>
<dbReference type="Pfam" id="PF00589">
    <property type="entry name" value="Phage_integrase"/>
    <property type="match status" value="1"/>
</dbReference>
<dbReference type="RefSeq" id="WP_108546222.1">
    <property type="nucleotide sequence ID" value="NZ_PYJM01000008.1"/>
</dbReference>
<organism evidence="9 10">
    <name type="scientific">Pseudomonas protegens</name>
    <dbReference type="NCBI Taxonomy" id="380021"/>
    <lineage>
        <taxon>Bacteria</taxon>
        <taxon>Pseudomonadati</taxon>
        <taxon>Pseudomonadota</taxon>
        <taxon>Gammaproteobacteria</taxon>
        <taxon>Pseudomonadales</taxon>
        <taxon>Pseudomonadaceae</taxon>
        <taxon>Pseudomonas</taxon>
    </lineage>
</organism>
<evidence type="ECO:0000256" key="4">
    <source>
        <dbReference type="ARBA" id="ARBA00023172"/>
    </source>
</evidence>
<dbReference type="InterPro" id="IPR050090">
    <property type="entry name" value="Tyrosine_recombinase_XerCD"/>
</dbReference>
<protein>
    <submittedName>
        <fullName evidence="9">Recombinase XerC</fullName>
    </submittedName>
</protein>
<dbReference type="InterPro" id="IPR011010">
    <property type="entry name" value="DNA_brk_join_enz"/>
</dbReference>
<feature type="domain" description="Core-binding (CB)" evidence="8">
    <location>
        <begin position="1"/>
        <end position="80"/>
    </location>
</feature>
<proteinExistence type="inferred from homology"/>
<dbReference type="PROSITE" id="PS51900">
    <property type="entry name" value="CB"/>
    <property type="match status" value="1"/>
</dbReference>
<dbReference type="PANTHER" id="PTHR30349">
    <property type="entry name" value="PHAGE INTEGRASE-RELATED"/>
    <property type="match status" value="1"/>
</dbReference>
<evidence type="ECO:0000313" key="9">
    <source>
        <dbReference type="EMBL" id="PUA42058.1"/>
    </source>
</evidence>
<dbReference type="GO" id="GO:0015074">
    <property type="term" value="P:DNA integration"/>
    <property type="evidence" value="ECO:0007669"/>
    <property type="project" value="UniProtKB-KW"/>
</dbReference>
<name>A0A2T6GD31_9PSED</name>
<dbReference type="InterPro" id="IPR013762">
    <property type="entry name" value="Integrase-like_cat_sf"/>
</dbReference>
<dbReference type="PANTHER" id="PTHR30349:SF41">
    <property type="entry name" value="INTEGRASE_RECOMBINASE PROTEIN MJ0367-RELATED"/>
    <property type="match status" value="1"/>
</dbReference>
<dbReference type="Gene3D" id="1.10.150.130">
    <property type="match status" value="1"/>
</dbReference>
<feature type="region of interest" description="Disordered" evidence="6">
    <location>
        <begin position="322"/>
        <end position="376"/>
    </location>
</feature>
<evidence type="ECO:0000256" key="3">
    <source>
        <dbReference type="ARBA" id="ARBA00023125"/>
    </source>
</evidence>
<dbReference type="InterPro" id="IPR010998">
    <property type="entry name" value="Integrase_recombinase_N"/>
</dbReference>
<dbReference type="Gene3D" id="1.10.443.10">
    <property type="entry name" value="Intergrase catalytic core"/>
    <property type="match status" value="1"/>
</dbReference>
<dbReference type="GO" id="GO:0003677">
    <property type="term" value="F:DNA binding"/>
    <property type="evidence" value="ECO:0007669"/>
    <property type="project" value="UniProtKB-UniRule"/>
</dbReference>
<evidence type="ECO:0000256" key="2">
    <source>
        <dbReference type="ARBA" id="ARBA00022908"/>
    </source>
</evidence>
<dbReference type="InterPro" id="IPR002104">
    <property type="entry name" value="Integrase_catalytic"/>
</dbReference>
<dbReference type="InterPro" id="IPR044068">
    <property type="entry name" value="CB"/>
</dbReference>
<dbReference type="GO" id="GO:0006310">
    <property type="term" value="P:DNA recombination"/>
    <property type="evidence" value="ECO:0007669"/>
    <property type="project" value="UniProtKB-KW"/>
</dbReference>
<keyword evidence="2" id="KW-0229">DNA integration</keyword>
<comment type="similarity">
    <text evidence="1">Belongs to the 'phage' integrase family.</text>
</comment>
<keyword evidence="4" id="KW-0233">DNA recombination</keyword>
<evidence type="ECO:0000256" key="1">
    <source>
        <dbReference type="ARBA" id="ARBA00008857"/>
    </source>
</evidence>
<dbReference type="Proteomes" id="UP000244178">
    <property type="component" value="Unassembled WGS sequence"/>
</dbReference>
<sequence length="421" mass="48987">MTPLELLADYLSTHALREATQKIYLAAVKALLRHFGPLCLTEEIDQRAILAWRKQALETITRRSWNTYATHLRTLWGYALEHKLLPQEMANPFQKTTLIPPRRKKKTVAGPAIQNARLWLIAQAEQEHASGERTTITPAWFWLAVFEVYFHTGIRLNALLCLRLCDVDWERRRLLIRGETEKTHRDQYVPIIPELEPPIRRVQDEARKRHFNTADQLFNVNRFSPHYRRRQNMNIHQVEAMYRKLTRRFGVRMTPHRFRHTLASDLMRHPDRNIHVTKALLNHSNLSTTLDYIEPDYTHMAQIMRERSAAYALLPTSSRVDRSDWKAVSSPTGEGDLPSEQQRQEALRRARGTPDSLQQTRKPQAPRSEQPPGINGLNLNLGLEVIDLKRRAALDGDPLLELLALSRTVRSNSFGRLWAFH</sequence>
<evidence type="ECO:0000313" key="10">
    <source>
        <dbReference type="Proteomes" id="UP000244178"/>
    </source>
</evidence>
<evidence type="ECO:0000256" key="5">
    <source>
        <dbReference type="PROSITE-ProRule" id="PRU01248"/>
    </source>
</evidence>
<accession>A0A2T6GD31</accession>
<dbReference type="CDD" id="cd00397">
    <property type="entry name" value="DNA_BRE_C"/>
    <property type="match status" value="1"/>
</dbReference>
<evidence type="ECO:0000259" key="7">
    <source>
        <dbReference type="PROSITE" id="PS51898"/>
    </source>
</evidence>
<dbReference type="AlphaFoldDB" id="A0A2T6GD31"/>
<comment type="caution">
    <text evidence="9">The sequence shown here is derived from an EMBL/GenBank/DDBJ whole genome shotgun (WGS) entry which is preliminary data.</text>
</comment>